<dbReference type="GO" id="GO:0005783">
    <property type="term" value="C:endoplasmic reticulum"/>
    <property type="evidence" value="ECO:0007669"/>
    <property type="project" value="UniProtKB-SubCell"/>
</dbReference>
<gene>
    <name evidence="8" type="ORF">PHYPA_026650</name>
</gene>
<keyword evidence="10" id="KW-1185">Reference proteome</keyword>
<dbReference type="FunFam" id="3.30.1380.20:FF:000002">
    <property type="entry name" value="Trafficking protein particle complex subunit"/>
    <property type="match status" value="1"/>
</dbReference>
<dbReference type="Gramene" id="Pp3c22_3220V3.1">
    <property type="protein sequence ID" value="Pp3c22_3220V3.1"/>
    <property type="gene ID" value="Pp3c22_3220"/>
</dbReference>
<protein>
    <recommendedName>
        <fullName evidence="7">Trafficking protein particle complex subunit</fullName>
    </recommendedName>
</protein>
<evidence type="ECO:0000256" key="3">
    <source>
        <dbReference type="ARBA" id="ARBA00022448"/>
    </source>
</evidence>
<dbReference type="GO" id="GO:0048193">
    <property type="term" value="P:Golgi vesicle transport"/>
    <property type="evidence" value="ECO:0007669"/>
    <property type="project" value="InterPro"/>
</dbReference>
<dbReference type="CDD" id="cd14943">
    <property type="entry name" value="TRAPPC5_Trs31"/>
    <property type="match status" value="1"/>
</dbReference>
<dbReference type="PANTHER" id="PTHR20902">
    <property type="entry name" value="41-2 PROTEIN ANTIGEN-RELATED"/>
    <property type="match status" value="1"/>
</dbReference>
<dbReference type="AlphaFoldDB" id="A0A2K1IM30"/>
<reference evidence="9" key="3">
    <citation type="submission" date="2020-12" db="UniProtKB">
        <authorList>
            <consortium name="EnsemblPlants"/>
        </authorList>
    </citation>
    <scope>IDENTIFICATION</scope>
</reference>
<dbReference type="Pfam" id="PF04051">
    <property type="entry name" value="TRAPP"/>
    <property type="match status" value="1"/>
</dbReference>
<dbReference type="InterPro" id="IPR016696">
    <property type="entry name" value="TRAPP-I_su5"/>
</dbReference>
<keyword evidence="4 7" id="KW-0256">Endoplasmic reticulum</keyword>
<accession>A0A2K1IM30</accession>
<dbReference type="GO" id="GO:0005794">
    <property type="term" value="C:Golgi apparatus"/>
    <property type="evidence" value="ECO:0007669"/>
    <property type="project" value="UniProtKB-SubCell"/>
</dbReference>
<keyword evidence="5 7" id="KW-0931">ER-Golgi transport</keyword>
<reference evidence="8 10" key="1">
    <citation type="journal article" date="2008" name="Science">
        <title>The Physcomitrella genome reveals evolutionary insights into the conquest of land by plants.</title>
        <authorList>
            <person name="Rensing S."/>
            <person name="Lang D."/>
            <person name="Zimmer A."/>
            <person name="Terry A."/>
            <person name="Salamov A."/>
            <person name="Shapiro H."/>
            <person name="Nishiyama T."/>
            <person name="Perroud P.-F."/>
            <person name="Lindquist E."/>
            <person name="Kamisugi Y."/>
            <person name="Tanahashi T."/>
            <person name="Sakakibara K."/>
            <person name="Fujita T."/>
            <person name="Oishi K."/>
            <person name="Shin-I T."/>
            <person name="Kuroki Y."/>
            <person name="Toyoda A."/>
            <person name="Suzuki Y."/>
            <person name="Hashimoto A."/>
            <person name="Yamaguchi K."/>
            <person name="Sugano A."/>
            <person name="Kohara Y."/>
            <person name="Fujiyama A."/>
            <person name="Anterola A."/>
            <person name="Aoki S."/>
            <person name="Ashton N."/>
            <person name="Barbazuk W.B."/>
            <person name="Barker E."/>
            <person name="Bennetzen J."/>
            <person name="Bezanilla M."/>
            <person name="Blankenship R."/>
            <person name="Cho S.H."/>
            <person name="Dutcher S."/>
            <person name="Estelle M."/>
            <person name="Fawcett J.A."/>
            <person name="Gundlach H."/>
            <person name="Hanada K."/>
            <person name="Heyl A."/>
            <person name="Hicks K.A."/>
            <person name="Hugh J."/>
            <person name="Lohr M."/>
            <person name="Mayer K."/>
            <person name="Melkozernov A."/>
            <person name="Murata T."/>
            <person name="Nelson D."/>
            <person name="Pils B."/>
            <person name="Prigge M."/>
            <person name="Reiss B."/>
            <person name="Renner T."/>
            <person name="Rombauts S."/>
            <person name="Rushton P."/>
            <person name="Sanderfoot A."/>
            <person name="Schween G."/>
            <person name="Shiu S.-H."/>
            <person name="Stueber K."/>
            <person name="Theodoulou F.L."/>
            <person name="Tu H."/>
            <person name="Van de Peer Y."/>
            <person name="Verrier P.J."/>
            <person name="Waters E."/>
            <person name="Wood A."/>
            <person name="Yang L."/>
            <person name="Cove D."/>
            <person name="Cuming A."/>
            <person name="Hasebe M."/>
            <person name="Lucas S."/>
            <person name="Mishler D.B."/>
            <person name="Reski R."/>
            <person name="Grigoriev I."/>
            <person name="Quatrano R.S."/>
            <person name="Boore J.L."/>
        </authorList>
    </citation>
    <scope>NUCLEOTIDE SEQUENCE [LARGE SCALE GENOMIC DNA]</scope>
    <source>
        <strain evidence="9 10">cv. Gransden 2004</strain>
    </source>
</reference>
<dbReference type="PANTHER" id="PTHR20902:SF0">
    <property type="entry name" value="TRAFFICKING PROTEIN PARTICLE COMPLEX SUBUNIT 5"/>
    <property type="match status" value="1"/>
</dbReference>
<dbReference type="InterPro" id="IPR024096">
    <property type="entry name" value="NO_sig/Golgi_transp_ligand-bd"/>
</dbReference>
<comment type="similarity">
    <text evidence="2 7">Belongs to the TRAPP small subunits family. BET3 subfamily.</text>
</comment>
<dbReference type="GO" id="GO:0030008">
    <property type="term" value="C:TRAPP complex"/>
    <property type="evidence" value="ECO:0007669"/>
    <property type="project" value="InterPro"/>
</dbReference>
<dbReference type="STRING" id="3218.A0A2K1IM30"/>
<proteinExistence type="inferred from homology"/>
<name>A0A2K1IM30_PHYPA</name>
<evidence type="ECO:0000313" key="10">
    <source>
        <dbReference type="Proteomes" id="UP000006727"/>
    </source>
</evidence>
<accession>A0A7I4CE33</accession>
<organism evidence="8">
    <name type="scientific">Physcomitrium patens</name>
    <name type="common">Spreading-leaved earth moss</name>
    <name type="synonym">Physcomitrella patens</name>
    <dbReference type="NCBI Taxonomy" id="3218"/>
    <lineage>
        <taxon>Eukaryota</taxon>
        <taxon>Viridiplantae</taxon>
        <taxon>Streptophyta</taxon>
        <taxon>Embryophyta</taxon>
        <taxon>Bryophyta</taxon>
        <taxon>Bryophytina</taxon>
        <taxon>Bryopsida</taxon>
        <taxon>Funariidae</taxon>
        <taxon>Funariales</taxon>
        <taxon>Funariaceae</taxon>
        <taxon>Physcomitrium</taxon>
    </lineage>
</organism>
<dbReference type="InterPro" id="IPR007194">
    <property type="entry name" value="TRAPP_component"/>
</dbReference>
<keyword evidence="6 7" id="KW-0333">Golgi apparatus</keyword>
<sequence length="182" mass="19622">MIGVGRAKHNLNVVDSPLGKGKSEVSLSAFAFLFSELVQYNQGKVENIAELEEAGFGVGIQILELLCHREKANRRETRVLGILSFVHSTVADSLEKGTEHEDEYMISEKELLVNKFVSVPASMGGFNCGTFVAGIVKGVLDGAGFPASVTAHFVAVEGQTRSRTTILVKFAEEVVQRDAPLA</sequence>
<evidence type="ECO:0000256" key="1">
    <source>
        <dbReference type="ARBA" id="ARBA00004240"/>
    </source>
</evidence>
<dbReference type="EMBL" id="ABEU02000022">
    <property type="protein sequence ID" value="PNR30334.1"/>
    <property type="molecule type" value="Genomic_DNA"/>
</dbReference>
<comment type="subunit">
    <text evidence="7">Part of the multisubunit TRAPP (transport protein particle) complex.</text>
</comment>
<evidence type="ECO:0000256" key="2">
    <source>
        <dbReference type="ARBA" id="ARBA00006218"/>
    </source>
</evidence>
<keyword evidence="3 7" id="KW-0813">Transport</keyword>
<dbReference type="SUPFAM" id="SSF111126">
    <property type="entry name" value="Ligand-binding domain in the NO signalling and Golgi transport"/>
    <property type="match status" value="1"/>
</dbReference>
<dbReference type="Proteomes" id="UP000006727">
    <property type="component" value="Chromosome 22"/>
</dbReference>
<evidence type="ECO:0000256" key="6">
    <source>
        <dbReference type="ARBA" id="ARBA00023034"/>
    </source>
</evidence>
<evidence type="ECO:0000256" key="4">
    <source>
        <dbReference type="ARBA" id="ARBA00022824"/>
    </source>
</evidence>
<reference evidence="8 10" key="2">
    <citation type="journal article" date="2018" name="Plant J.">
        <title>The Physcomitrella patens chromosome-scale assembly reveals moss genome structure and evolution.</title>
        <authorList>
            <person name="Lang D."/>
            <person name="Ullrich K.K."/>
            <person name="Murat F."/>
            <person name="Fuchs J."/>
            <person name="Jenkins J."/>
            <person name="Haas F.B."/>
            <person name="Piednoel M."/>
            <person name="Gundlach H."/>
            <person name="Van Bel M."/>
            <person name="Meyberg R."/>
            <person name="Vives C."/>
            <person name="Morata J."/>
            <person name="Symeonidi A."/>
            <person name="Hiss M."/>
            <person name="Muchero W."/>
            <person name="Kamisugi Y."/>
            <person name="Saleh O."/>
            <person name="Blanc G."/>
            <person name="Decker E.L."/>
            <person name="van Gessel N."/>
            <person name="Grimwood J."/>
            <person name="Hayes R.D."/>
            <person name="Graham S.W."/>
            <person name="Gunter L.E."/>
            <person name="McDaniel S.F."/>
            <person name="Hoernstein S.N.W."/>
            <person name="Larsson A."/>
            <person name="Li F.W."/>
            <person name="Perroud P.F."/>
            <person name="Phillips J."/>
            <person name="Ranjan P."/>
            <person name="Rokshar D.S."/>
            <person name="Rothfels C.J."/>
            <person name="Schneider L."/>
            <person name="Shu S."/>
            <person name="Stevenson D.W."/>
            <person name="Thummler F."/>
            <person name="Tillich M."/>
            <person name="Villarreal Aguilar J.C."/>
            <person name="Widiez T."/>
            <person name="Wong G.K."/>
            <person name="Wymore A."/>
            <person name="Zhang Y."/>
            <person name="Zimmer A.D."/>
            <person name="Quatrano R.S."/>
            <person name="Mayer K.F.X."/>
            <person name="Goodstein D."/>
            <person name="Casacuberta J.M."/>
            <person name="Vandepoele K."/>
            <person name="Reski R."/>
            <person name="Cuming A.C."/>
            <person name="Tuskan G.A."/>
            <person name="Maumus F."/>
            <person name="Salse J."/>
            <person name="Schmutz J."/>
            <person name="Rensing S.A."/>
        </authorList>
    </citation>
    <scope>NUCLEOTIDE SEQUENCE [LARGE SCALE GENOMIC DNA]</scope>
    <source>
        <strain evidence="9 10">cv. Gransden 2004</strain>
    </source>
</reference>
<comment type="subcellular location">
    <subcellularLocation>
        <location evidence="1">Endoplasmic reticulum</location>
    </subcellularLocation>
    <subcellularLocation>
        <location evidence="7">Golgi apparatus</location>
        <location evidence="7">cis-Golgi network</location>
    </subcellularLocation>
</comment>
<evidence type="ECO:0000313" key="9">
    <source>
        <dbReference type="EnsemblPlants" id="Pp3c22_3220V3.1"/>
    </source>
</evidence>
<evidence type="ECO:0000256" key="7">
    <source>
        <dbReference type="PIRNR" id="PIRNR017479"/>
    </source>
</evidence>
<dbReference type="EnsemblPlants" id="Pp3c22_3220V3.1">
    <property type="protein sequence ID" value="Pp3c22_3220V3.1"/>
    <property type="gene ID" value="Pp3c22_3220"/>
</dbReference>
<dbReference type="Gene3D" id="3.30.1380.20">
    <property type="entry name" value="Trafficking protein particle complex subunit 3"/>
    <property type="match status" value="1"/>
</dbReference>
<dbReference type="PIRSF" id="PIRSF017479">
    <property type="entry name" value="TRAPP_I_complex_Trs31"/>
    <property type="match status" value="1"/>
</dbReference>
<evidence type="ECO:0000256" key="5">
    <source>
        <dbReference type="ARBA" id="ARBA00022892"/>
    </source>
</evidence>
<evidence type="ECO:0000313" key="8">
    <source>
        <dbReference type="EMBL" id="PNR30334.1"/>
    </source>
</evidence>